<dbReference type="GO" id="GO:0008483">
    <property type="term" value="F:transaminase activity"/>
    <property type="evidence" value="ECO:0007669"/>
    <property type="project" value="UniProtKB-KW"/>
</dbReference>
<dbReference type="PROSITE" id="PS51273">
    <property type="entry name" value="GATASE_TYPE_1"/>
    <property type="match status" value="1"/>
</dbReference>
<evidence type="ECO:0000313" key="2">
    <source>
        <dbReference type="EMBL" id="GEP69698.1"/>
    </source>
</evidence>
<evidence type="ECO:0000313" key="3">
    <source>
        <dbReference type="Proteomes" id="UP000321798"/>
    </source>
</evidence>
<gene>
    <name evidence="2" type="ORF">CSO01_24130</name>
</gene>
<keyword evidence="3" id="KW-1185">Reference proteome</keyword>
<evidence type="ECO:0000259" key="1">
    <source>
        <dbReference type="Pfam" id="PF00117"/>
    </source>
</evidence>
<dbReference type="InterPro" id="IPR044992">
    <property type="entry name" value="ChyE-like"/>
</dbReference>
<sequence length="250" mass="26206">MLVSPQHTPLVTVVQLDAGVPLDRFAHWLDGVETRTVHAYRGEHLDLADVGDGLLVLGGQMSALDVDAPGITATRTLLADAVASGVPTLGICLGAQLLAVATGGRVQVAAPPGPEAGVIEVRWRPEALTDALVGPLLDPGTPEDHRATPMPSMHADAVVDLPRGAVWLAHSRQYPYQAFRVGASAWGLQFHPEASPATLHAWASLHEDIDTDAVDAAVAQHDASIAAHGALLARTFASVVRERTEDAVLV</sequence>
<accession>A0A512PET8</accession>
<dbReference type="InterPro" id="IPR029062">
    <property type="entry name" value="Class_I_gatase-like"/>
</dbReference>
<reference evidence="2 3" key="1">
    <citation type="submission" date="2019-07" db="EMBL/GenBank/DDBJ databases">
        <title>Whole genome shotgun sequence of Cellulomonas soli NBRC 109434.</title>
        <authorList>
            <person name="Hosoyama A."/>
            <person name="Uohara A."/>
            <person name="Ohji S."/>
            <person name="Ichikawa N."/>
        </authorList>
    </citation>
    <scope>NUCLEOTIDE SEQUENCE [LARGE SCALE GENOMIC DNA]</scope>
    <source>
        <strain evidence="2 3">NBRC 109434</strain>
    </source>
</reference>
<dbReference type="CDD" id="cd01741">
    <property type="entry name" value="GATase1_1"/>
    <property type="match status" value="1"/>
</dbReference>
<dbReference type="PANTHER" id="PTHR42695">
    <property type="entry name" value="GLUTAMINE AMIDOTRANSFERASE YLR126C-RELATED"/>
    <property type="match status" value="1"/>
</dbReference>
<dbReference type="Gene3D" id="3.40.50.880">
    <property type="match status" value="1"/>
</dbReference>
<dbReference type="SUPFAM" id="SSF52317">
    <property type="entry name" value="Class I glutamine amidotransferase-like"/>
    <property type="match status" value="1"/>
</dbReference>
<dbReference type="EMBL" id="BKAL01000008">
    <property type="protein sequence ID" value="GEP69698.1"/>
    <property type="molecule type" value="Genomic_DNA"/>
</dbReference>
<dbReference type="RefSeq" id="WP_146953458.1">
    <property type="nucleotide sequence ID" value="NZ_BAABBJ010000001.1"/>
</dbReference>
<dbReference type="GO" id="GO:0005829">
    <property type="term" value="C:cytosol"/>
    <property type="evidence" value="ECO:0007669"/>
    <property type="project" value="TreeGrafter"/>
</dbReference>
<dbReference type="PANTHER" id="PTHR42695:SF5">
    <property type="entry name" value="GLUTAMINE AMIDOTRANSFERASE YLR126C-RELATED"/>
    <property type="match status" value="1"/>
</dbReference>
<feature type="domain" description="Glutamine amidotransferase" evidence="1">
    <location>
        <begin position="50"/>
        <end position="197"/>
    </location>
</feature>
<name>A0A512PET8_9CELL</name>
<keyword evidence="2" id="KW-0808">Transferase</keyword>
<dbReference type="Proteomes" id="UP000321798">
    <property type="component" value="Unassembled WGS sequence"/>
</dbReference>
<dbReference type="InterPro" id="IPR017926">
    <property type="entry name" value="GATASE"/>
</dbReference>
<dbReference type="Pfam" id="PF00117">
    <property type="entry name" value="GATase"/>
    <property type="match status" value="1"/>
</dbReference>
<proteinExistence type="predicted"/>
<comment type="caution">
    <text evidence="2">The sequence shown here is derived from an EMBL/GenBank/DDBJ whole genome shotgun (WGS) entry which is preliminary data.</text>
</comment>
<dbReference type="AlphaFoldDB" id="A0A512PET8"/>
<keyword evidence="2" id="KW-0032">Aminotransferase</keyword>
<protein>
    <submittedName>
        <fullName evidence="2">Aminotransferase</fullName>
    </submittedName>
</protein>
<organism evidence="2 3">
    <name type="scientific">Cellulomonas soli</name>
    <dbReference type="NCBI Taxonomy" id="931535"/>
    <lineage>
        <taxon>Bacteria</taxon>
        <taxon>Bacillati</taxon>
        <taxon>Actinomycetota</taxon>
        <taxon>Actinomycetes</taxon>
        <taxon>Micrococcales</taxon>
        <taxon>Cellulomonadaceae</taxon>
        <taxon>Cellulomonas</taxon>
    </lineage>
</organism>
<dbReference type="OrthoDB" id="5196541at2"/>